<evidence type="ECO:0000313" key="2">
    <source>
        <dbReference type="EMBL" id="KAG0115279.1"/>
    </source>
</evidence>
<proteinExistence type="predicted"/>
<keyword evidence="4" id="KW-1185">Reference proteome</keyword>
<reference evidence="2" key="1">
    <citation type="submission" date="2020-10" db="EMBL/GenBank/DDBJ databases">
        <title>Feather gene expression reveals the developmental basis of iridescence in African starlings.</title>
        <authorList>
            <person name="Rubenstein D.R."/>
        </authorList>
    </citation>
    <scope>NUCLEOTIDE SEQUENCE</scope>
    <source>
        <strain evidence="2">SS15</strain>
        <tissue evidence="2">Liver</tissue>
    </source>
</reference>
<evidence type="ECO:0000313" key="3">
    <source>
        <dbReference type="EMBL" id="KAI1230185.1"/>
    </source>
</evidence>
<dbReference type="AlphaFoldDB" id="A0A835TSP0"/>
<evidence type="ECO:0000256" key="1">
    <source>
        <dbReference type="SAM" id="MobiDB-lite"/>
    </source>
</evidence>
<dbReference type="Proteomes" id="UP000618051">
    <property type="component" value="Unassembled WGS sequence"/>
</dbReference>
<organism evidence="2">
    <name type="scientific">Lamprotornis superbus</name>
    <dbReference type="NCBI Taxonomy" id="245042"/>
    <lineage>
        <taxon>Eukaryota</taxon>
        <taxon>Metazoa</taxon>
        <taxon>Chordata</taxon>
        <taxon>Craniata</taxon>
        <taxon>Vertebrata</taxon>
        <taxon>Euteleostomi</taxon>
        <taxon>Archelosauria</taxon>
        <taxon>Archosauria</taxon>
        <taxon>Dinosauria</taxon>
        <taxon>Saurischia</taxon>
        <taxon>Theropoda</taxon>
        <taxon>Coelurosauria</taxon>
        <taxon>Aves</taxon>
        <taxon>Neognathae</taxon>
        <taxon>Neoaves</taxon>
        <taxon>Telluraves</taxon>
        <taxon>Australaves</taxon>
        <taxon>Passeriformes</taxon>
        <taxon>Sturnidae</taxon>
        <taxon>Lamprotornis</taxon>
    </lineage>
</organism>
<dbReference type="EMBL" id="JADDUC020000031">
    <property type="protein sequence ID" value="KAI1230185.1"/>
    <property type="molecule type" value="Genomic_DNA"/>
</dbReference>
<reference evidence="3" key="3">
    <citation type="submission" date="2022-01" db="EMBL/GenBank/DDBJ databases">
        <authorList>
            <person name="Rubenstein D.R."/>
        </authorList>
    </citation>
    <scope>NUCLEOTIDE SEQUENCE</scope>
    <source>
        <strain evidence="3">SS15</strain>
        <tissue evidence="3">Liver</tissue>
    </source>
</reference>
<evidence type="ECO:0000313" key="4">
    <source>
        <dbReference type="Proteomes" id="UP000618051"/>
    </source>
</evidence>
<comment type="caution">
    <text evidence="2">The sequence shown here is derived from an EMBL/GenBank/DDBJ whole genome shotgun (WGS) entry which is preliminary data.</text>
</comment>
<dbReference type="EMBL" id="JADDUC010000234">
    <property type="protein sequence ID" value="KAG0115279.1"/>
    <property type="molecule type" value="Genomic_DNA"/>
</dbReference>
<gene>
    <name evidence="3" type="ORF">IHE44_0010148</name>
    <name evidence="2" type="ORF">IHE44_006485</name>
</gene>
<protein>
    <submittedName>
        <fullName evidence="2">Uncharacterized protein</fullName>
    </submittedName>
</protein>
<feature type="region of interest" description="Disordered" evidence="1">
    <location>
        <begin position="1"/>
        <end position="62"/>
    </location>
</feature>
<sequence length="80" mass="8183">MSLAHFLEKPSSSSLVLARGSRHSSLGWEGDAEPSLGSGVAPDGGNKGQSQSQPGAAAPGDSILKTFSMDFNACDSAFRD</sequence>
<name>A0A835TSP0_9PASS</name>
<accession>A0A835TSP0</accession>
<reference evidence="3 4" key="2">
    <citation type="journal article" date="2021" name="J. Hered.">
        <title>Feather Gene Expression Elucidates the Developmental Basis of Plumage Iridescence in African Starlings.</title>
        <authorList>
            <person name="Rubenstein D.R."/>
            <person name="Corvelo A."/>
            <person name="MacManes M.D."/>
            <person name="Maia R."/>
            <person name="Narzisi G."/>
            <person name="Rousaki A."/>
            <person name="Vandenabeele P."/>
            <person name="Shawkey M.D."/>
            <person name="Solomon J."/>
        </authorList>
    </citation>
    <scope>NUCLEOTIDE SEQUENCE [LARGE SCALE GENOMIC DNA]</scope>
    <source>
        <strain evidence="3">SS15</strain>
    </source>
</reference>